<dbReference type="KEGG" id="rru:Rru_A3052"/>
<evidence type="ECO:0000313" key="2">
    <source>
        <dbReference type="Proteomes" id="UP000001929"/>
    </source>
</evidence>
<sequence length="203" mass="22056">MGYHTGTVLPVTFPPRQAKPMIAPFASRRVLSALAVLAVLAASGCSAFQKPEKRGCPEVRIDAATADLTRFRAGPGRDVTDITLTGEVAGFEGTCSYDKTGVTVEMFLSFALELGPAASGRAADFEYFVALPSFFPSPAAKKTYTASVVFPDNVNRVRFRDEKVVIRLPLKEDENAAGEQVYAGFQLTRDELRYNQEHNTGAR</sequence>
<organism evidence="1 2">
    <name type="scientific">Rhodospirillum rubrum (strain ATCC 11170 / ATH 1.1.1 / DSM 467 / LMG 4362 / NCIMB 8255 / S1)</name>
    <dbReference type="NCBI Taxonomy" id="269796"/>
    <lineage>
        <taxon>Bacteria</taxon>
        <taxon>Pseudomonadati</taxon>
        <taxon>Pseudomonadota</taxon>
        <taxon>Alphaproteobacteria</taxon>
        <taxon>Rhodospirillales</taxon>
        <taxon>Rhodospirillaceae</taxon>
        <taxon>Rhodospirillum</taxon>
    </lineage>
</organism>
<dbReference type="EnsemblBacteria" id="ABC23847">
    <property type="protein sequence ID" value="ABC23847"/>
    <property type="gene ID" value="Rru_A3052"/>
</dbReference>
<gene>
    <name evidence="1" type="ordered locus">Rru_A3052</name>
</gene>
<dbReference type="HOGENOM" id="CLU_107973_1_0_5"/>
<protein>
    <submittedName>
        <fullName evidence="1">Uncharacterized protein</fullName>
    </submittedName>
</protein>
<accession>Q2RPU8</accession>
<dbReference type="AlphaFoldDB" id="Q2RPU8"/>
<dbReference type="Proteomes" id="UP000001929">
    <property type="component" value="Chromosome"/>
</dbReference>
<keyword evidence="2" id="KW-1185">Reference proteome</keyword>
<dbReference type="STRING" id="269796.Rru_A3052"/>
<dbReference type="EMBL" id="CP000230">
    <property type="protein sequence ID" value="ABC23847.1"/>
    <property type="molecule type" value="Genomic_DNA"/>
</dbReference>
<reference evidence="1 2" key="1">
    <citation type="journal article" date="2011" name="Stand. Genomic Sci.">
        <title>Complete genome sequence of Rhodospirillum rubrum type strain (S1).</title>
        <authorList>
            <person name="Munk A.C."/>
            <person name="Copeland A."/>
            <person name="Lucas S."/>
            <person name="Lapidus A."/>
            <person name="Del Rio T.G."/>
            <person name="Barry K."/>
            <person name="Detter J.C."/>
            <person name="Hammon N."/>
            <person name="Israni S."/>
            <person name="Pitluck S."/>
            <person name="Brettin T."/>
            <person name="Bruce D."/>
            <person name="Han C."/>
            <person name="Tapia R."/>
            <person name="Gilna P."/>
            <person name="Schmutz J."/>
            <person name="Larimer F."/>
            <person name="Land M."/>
            <person name="Kyrpides N.C."/>
            <person name="Mavromatis K."/>
            <person name="Richardson P."/>
            <person name="Rohde M."/>
            <person name="Goker M."/>
            <person name="Klenk H.P."/>
            <person name="Zhang Y."/>
            <person name="Roberts G.P."/>
            <person name="Reslewic S."/>
            <person name="Schwartz D.C."/>
        </authorList>
    </citation>
    <scope>NUCLEOTIDE SEQUENCE [LARGE SCALE GENOMIC DNA]</scope>
    <source>
        <strain evidence="2">ATCC 11170 / ATH 1.1.1 / DSM 467 / LMG 4362 / NCIMB 8255 / S1</strain>
    </source>
</reference>
<dbReference type="eggNOG" id="ENOG50330Y2">
    <property type="taxonomic scope" value="Bacteria"/>
</dbReference>
<name>Q2RPU8_RHORT</name>
<proteinExistence type="predicted"/>
<evidence type="ECO:0000313" key="1">
    <source>
        <dbReference type="EMBL" id="ABC23847.1"/>
    </source>
</evidence>
<dbReference type="PATRIC" id="fig|269796.9.peg.3163"/>